<feature type="compositionally biased region" description="Basic residues" evidence="2">
    <location>
        <begin position="16"/>
        <end position="26"/>
    </location>
</feature>
<proteinExistence type="inferred from homology"/>
<evidence type="ECO:0000313" key="4">
    <source>
        <dbReference type="Proteomes" id="UP000007800"/>
    </source>
</evidence>
<feature type="compositionally biased region" description="Polar residues" evidence="2">
    <location>
        <begin position="28"/>
        <end position="47"/>
    </location>
</feature>
<protein>
    <submittedName>
        <fullName evidence="3">Enhancer of rudimentary erh, putative</fullName>
    </submittedName>
</protein>
<dbReference type="EMBL" id="GG680729">
    <property type="protein sequence ID" value="EER06343.1"/>
    <property type="molecule type" value="Genomic_DNA"/>
</dbReference>
<dbReference type="PANTHER" id="PTHR12373">
    <property type="entry name" value="ENHANCER OF RUDIMENTARY ERH"/>
    <property type="match status" value="1"/>
</dbReference>
<dbReference type="GeneID" id="9065381"/>
<dbReference type="InParanoid" id="C5LA87"/>
<dbReference type="FunCoup" id="C5LA87">
    <property type="interactions" value="799"/>
</dbReference>
<organism evidence="4">
    <name type="scientific">Perkinsus marinus (strain ATCC 50983 / TXsc)</name>
    <dbReference type="NCBI Taxonomy" id="423536"/>
    <lineage>
        <taxon>Eukaryota</taxon>
        <taxon>Sar</taxon>
        <taxon>Alveolata</taxon>
        <taxon>Perkinsozoa</taxon>
        <taxon>Perkinsea</taxon>
        <taxon>Perkinsida</taxon>
        <taxon>Perkinsidae</taxon>
        <taxon>Perkinsus</taxon>
    </lineage>
</organism>
<sequence length="208" mass="23473">MSAAVYAPSPSPRQRSSPHPRRHYKHPMTTSSMSASLVRQSMSTPRTSPVGGERARQQPPRRFPVADRHIESVIILIHYDKDIPDSRSYMEFDSIRSAMDGICHLYESALSDALTSKRDGTLPPFEGERRRKSVNYNAQDLFNYIDSMATMKALISHRTTDGTQRVSKNDVGGSLLPRDIQWIKDNLIKHLRSQLDTPSLPFHPSTSA</sequence>
<dbReference type="Proteomes" id="UP000007800">
    <property type="component" value="Unassembled WGS sequence"/>
</dbReference>
<accession>C5LA87</accession>
<evidence type="ECO:0000256" key="1">
    <source>
        <dbReference type="ARBA" id="ARBA00007491"/>
    </source>
</evidence>
<dbReference type="Gene3D" id="3.30.2260.10">
    <property type="entry name" value="Enhancer of rudimentary"/>
    <property type="match status" value="1"/>
</dbReference>
<keyword evidence="4" id="KW-1185">Reference proteome</keyword>
<reference evidence="3 4" key="1">
    <citation type="submission" date="2008-07" db="EMBL/GenBank/DDBJ databases">
        <authorList>
            <person name="El-Sayed N."/>
            <person name="Caler E."/>
            <person name="Inman J."/>
            <person name="Amedeo P."/>
            <person name="Hass B."/>
            <person name="Wortman J."/>
        </authorList>
    </citation>
    <scope>NUCLEOTIDE SEQUENCE [LARGE SCALE GENOMIC DNA]</scope>
    <source>
        <strain evidence="4">ATCC 50983 / TXsc</strain>
    </source>
</reference>
<evidence type="ECO:0000313" key="3">
    <source>
        <dbReference type="EMBL" id="EER06343.1"/>
    </source>
</evidence>
<dbReference type="OrthoDB" id="7887808at2759"/>
<dbReference type="AlphaFoldDB" id="C5LA87"/>
<dbReference type="InterPro" id="IPR035912">
    <property type="entry name" value="EHR_sf"/>
</dbReference>
<name>C5LA87_PERM5</name>
<dbReference type="Pfam" id="PF01133">
    <property type="entry name" value="ER"/>
    <property type="match status" value="1"/>
</dbReference>
<dbReference type="OMA" id="MEFDSIR"/>
<gene>
    <name evidence="3" type="ORF">Pmar_PMAR006110</name>
</gene>
<dbReference type="RefSeq" id="XP_002774527.1">
    <property type="nucleotide sequence ID" value="XM_002774481.1"/>
</dbReference>
<dbReference type="InterPro" id="IPR000781">
    <property type="entry name" value="ERH"/>
</dbReference>
<dbReference type="SUPFAM" id="SSF143875">
    <property type="entry name" value="ERH-like"/>
    <property type="match status" value="1"/>
</dbReference>
<comment type="similarity">
    <text evidence="1">Belongs to the E(R) family.</text>
</comment>
<feature type="region of interest" description="Disordered" evidence="2">
    <location>
        <begin position="1"/>
        <end position="61"/>
    </location>
</feature>
<dbReference type="PANTHER" id="PTHR12373:SF0">
    <property type="entry name" value="ENHANCER OF RUDIMENTARY HOMOLOG"/>
    <property type="match status" value="1"/>
</dbReference>
<evidence type="ECO:0000256" key="2">
    <source>
        <dbReference type="SAM" id="MobiDB-lite"/>
    </source>
</evidence>